<dbReference type="Proteomes" id="UP000076489">
    <property type="component" value="Unassembled WGS sequence"/>
</dbReference>
<proteinExistence type="predicted"/>
<dbReference type="RefSeq" id="WP_063340515.1">
    <property type="nucleotide sequence ID" value="NZ_LUKJ01000002.1"/>
</dbReference>
<dbReference type="EMBL" id="LUKJ01000002">
    <property type="protein sequence ID" value="KZN20471.1"/>
    <property type="molecule type" value="Genomic_DNA"/>
</dbReference>
<name>A0A166QLG8_PSEFL</name>
<gene>
    <name evidence="1" type="ORF">A1D17_02710</name>
</gene>
<protein>
    <submittedName>
        <fullName evidence="1">Uncharacterized protein</fullName>
    </submittedName>
</protein>
<evidence type="ECO:0000313" key="2">
    <source>
        <dbReference type="Proteomes" id="UP000076489"/>
    </source>
</evidence>
<reference evidence="2" key="1">
    <citation type="submission" date="2016-03" db="EMBL/GenBank/DDBJ databases">
        <authorList>
            <person name="Ray J."/>
            <person name="Price M."/>
            <person name="Deutschbauer A."/>
        </authorList>
    </citation>
    <scope>NUCLEOTIDE SEQUENCE [LARGE SCALE GENOMIC DNA]</scope>
    <source>
        <strain evidence="2">FW300-N1B4</strain>
    </source>
</reference>
<organism evidence="1 2">
    <name type="scientific">Pseudomonas fluorescens</name>
    <dbReference type="NCBI Taxonomy" id="294"/>
    <lineage>
        <taxon>Bacteria</taxon>
        <taxon>Pseudomonadati</taxon>
        <taxon>Pseudomonadota</taxon>
        <taxon>Gammaproteobacteria</taxon>
        <taxon>Pseudomonadales</taxon>
        <taxon>Pseudomonadaceae</taxon>
        <taxon>Pseudomonas</taxon>
    </lineage>
</organism>
<sequence>MNTSVAANKHAHWTGCMHSMLLASLNDGASIKGALESLPQSEGMEGDRFLSLEIARLAPGLERDKFIAQLSPLVAKHERMIADEVVAGLNLSLGAAGGERVTCTADTIGLARRPMSNTLTFRVITDKHSRDPDQLWCAVTIDLDRPTGRLALQYGPRLPMGILKVNGARAVSHSASGYEELALQVGECIQKALSVFAPNEHQASSATGPAIHNMTVPHAIAV</sequence>
<comment type="caution">
    <text evidence="1">The sequence shown here is derived from an EMBL/GenBank/DDBJ whole genome shotgun (WGS) entry which is preliminary data.</text>
</comment>
<accession>A0A166QLG8</accession>
<evidence type="ECO:0000313" key="1">
    <source>
        <dbReference type="EMBL" id="KZN20471.1"/>
    </source>
</evidence>
<dbReference type="AlphaFoldDB" id="A0A166QLG8"/>
<reference evidence="1 2" key="2">
    <citation type="journal article" date="2018" name="Nature">
        <title>Mutant phenotypes for thousands of bacterial genes of unknown function.</title>
        <authorList>
            <person name="Price M.N."/>
            <person name="Wetmore K.M."/>
            <person name="Waters R.J."/>
            <person name="Callaghan M."/>
            <person name="Ray J."/>
            <person name="Liu H."/>
            <person name="Kuehl J.V."/>
            <person name="Melnyk R.A."/>
            <person name="Lamson J.S."/>
            <person name="Suh Y."/>
            <person name="Carlson H.K."/>
            <person name="Esquivel Z."/>
            <person name="Sadeeshkumar H."/>
            <person name="Chakraborty R."/>
            <person name="Zane G.M."/>
            <person name="Rubin B.E."/>
            <person name="Wall J.D."/>
            <person name="Visel A."/>
            <person name="Bristow J."/>
            <person name="Blow M.J."/>
            <person name="Arkin A.P."/>
            <person name="Deutschbauer A.M."/>
        </authorList>
    </citation>
    <scope>NUCLEOTIDE SEQUENCE [LARGE SCALE GENOMIC DNA]</scope>
    <source>
        <strain evidence="1 2">FW300-N1B4</strain>
    </source>
</reference>